<keyword evidence="1" id="KW-0812">Transmembrane</keyword>
<dbReference type="Proteomes" id="UP000198553">
    <property type="component" value="Unassembled WGS sequence"/>
</dbReference>
<keyword evidence="3" id="KW-1185">Reference proteome</keyword>
<evidence type="ECO:0000313" key="2">
    <source>
        <dbReference type="EMBL" id="SEM22859.1"/>
    </source>
</evidence>
<name>A0A1H7WP87_9BACI</name>
<dbReference type="EMBL" id="FOBW01000001">
    <property type="protein sequence ID" value="SEM22859.1"/>
    <property type="molecule type" value="Genomic_DNA"/>
</dbReference>
<protein>
    <submittedName>
        <fullName evidence="2">Uncharacterized protein</fullName>
    </submittedName>
</protein>
<sequence length="56" mass="6441">MTRKELQPIIWAMLGTTVLSTLFSGLNYKINRKNITTEAPTQKVEVNKRVGRLRHS</sequence>
<organism evidence="2 3">
    <name type="scientific">Mesobacillus persicus</name>
    <dbReference type="NCBI Taxonomy" id="930146"/>
    <lineage>
        <taxon>Bacteria</taxon>
        <taxon>Bacillati</taxon>
        <taxon>Bacillota</taxon>
        <taxon>Bacilli</taxon>
        <taxon>Bacillales</taxon>
        <taxon>Bacillaceae</taxon>
        <taxon>Mesobacillus</taxon>
    </lineage>
</organism>
<feature type="transmembrane region" description="Helical" evidence="1">
    <location>
        <begin position="6"/>
        <end position="26"/>
    </location>
</feature>
<evidence type="ECO:0000313" key="3">
    <source>
        <dbReference type="Proteomes" id="UP000198553"/>
    </source>
</evidence>
<keyword evidence="1" id="KW-1133">Transmembrane helix</keyword>
<dbReference type="STRING" id="930146.SAMN05192533_101512"/>
<proteinExistence type="predicted"/>
<gene>
    <name evidence="2" type="ORF">SAMN05192533_101512</name>
</gene>
<keyword evidence="1" id="KW-0472">Membrane</keyword>
<evidence type="ECO:0000256" key="1">
    <source>
        <dbReference type="SAM" id="Phobius"/>
    </source>
</evidence>
<dbReference type="RefSeq" id="WP_170843771.1">
    <property type="nucleotide sequence ID" value="NZ_FOBW01000001.1"/>
</dbReference>
<accession>A0A1H7WP87</accession>
<reference evidence="3" key="1">
    <citation type="submission" date="2016-10" db="EMBL/GenBank/DDBJ databases">
        <authorList>
            <person name="Varghese N."/>
            <person name="Submissions S."/>
        </authorList>
    </citation>
    <scope>NUCLEOTIDE SEQUENCE [LARGE SCALE GENOMIC DNA]</scope>
    <source>
        <strain evidence="3">B48,IBRC-M 10115,DSM 25386,CECT 8001</strain>
    </source>
</reference>
<dbReference type="AlphaFoldDB" id="A0A1H7WP87"/>